<keyword evidence="2" id="KW-0963">Cytoplasm</keyword>
<name>A0A4P9XJW6_9FUNG</name>
<dbReference type="InterPro" id="IPR035892">
    <property type="entry name" value="C2_domain_sf"/>
</dbReference>
<feature type="domain" description="PH" evidence="4">
    <location>
        <begin position="410"/>
        <end position="511"/>
    </location>
</feature>
<dbReference type="Gene3D" id="2.30.29.30">
    <property type="entry name" value="Pleckstrin-homology domain (PH domain)/Phosphotyrosine-binding domain (PTB)"/>
    <property type="match status" value="1"/>
</dbReference>
<dbReference type="EMBL" id="KZ992958">
    <property type="protein sequence ID" value="RKP06083.1"/>
    <property type="molecule type" value="Genomic_DNA"/>
</dbReference>
<dbReference type="Pfam" id="PF16652">
    <property type="entry name" value="PH_13"/>
    <property type="match status" value="1"/>
</dbReference>
<dbReference type="PROSITE" id="PS50003">
    <property type="entry name" value="PH_DOMAIN"/>
    <property type="match status" value="1"/>
</dbReference>
<dbReference type="SUPFAM" id="SSF48065">
    <property type="entry name" value="DBL homology domain (DH-domain)"/>
    <property type="match status" value="1"/>
</dbReference>
<evidence type="ECO:0000259" key="4">
    <source>
        <dbReference type="PROSITE" id="PS50003"/>
    </source>
</evidence>
<evidence type="ECO:0000313" key="8">
    <source>
        <dbReference type="Proteomes" id="UP000271241"/>
    </source>
</evidence>
<dbReference type="PROSITE" id="PS50004">
    <property type="entry name" value="C2"/>
    <property type="match status" value="1"/>
</dbReference>
<evidence type="ECO:0000256" key="3">
    <source>
        <dbReference type="SAM" id="MobiDB-lite"/>
    </source>
</evidence>
<dbReference type="SMART" id="SM00325">
    <property type="entry name" value="RhoGEF"/>
    <property type="match status" value="1"/>
</dbReference>
<dbReference type="SUPFAM" id="SSF49562">
    <property type="entry name" value="C2 domain (Calcium/lipid-binding domain, CaLB)"/>
    <property type="match status" value="1"/>
</dbReference>
<dbReference type="InterPro" id="IPR000219">
    <property type="entry name" value="DH_dom"/>
</dbReference>
<dbReference type="PANTHER" id="PTHR46006:SF6">
    <property type="entry name" value="INTERSECTIN-2 ISOFORM X1"/>
    <property type="match status" value="1"/>
</dbReference>
<feature type="compositionally biased region" description="Acidic residues" evidence="3">
    <location>
        <begin position="59"/>
        <end position="75"/>
    </location>
</feature>
<gene>
    <name evidence="7" type="ORF">THASP1DRAFT_32092</name>
</gene>
<keyword evidence="8" id="KW-1185">Reference proteome</keyword>
<dbReference type="AlphaFoldDB" id="A0A4P9XJW6"/>
<feature type="region of interest" description="Disordered" evidence="3">
    <location>
        <begin position="104"/>
        <end position="134"/>
    </location>
</feature>
<dbReference type="Proteomes" id="UP000271241">
    <property type="component" value="Unassembled WGS sequence"/>
</dbReference>
<dbReference type="OrthoDB" id="1716625at2759"/>
<dbReference type="InterPro" id="IPR011993">
    <property type="entry name" value="PH-like_dom_sf"/>
</dbReference>
<feature type="domain" description="C2" evidence="5">
    <location>
        <begin position="514"/>
        <end position="635"/>
    </location>
</feature>
<dbReference type="SMART" id="SM00239">
    <property type="entry name" value="C2"/>
    <property type="match status" value="1"/>
</dbReference>
<dbReference type="Pfam" id="PF00168">
    <property type="entry name" value="C2"/>
    <property type="match status" value="1"/>
</dbReference>
<dbReference type="SUPFAM" id="SSF50729">
    <property type="entry name" value="PH domain-like"/>
    <property type="match status" value="1"/>
</dbReference>
<dbReference type="STRING" id="78915.A0A4P9XJW6"/>
<evidence type="ECO:0000256" key="2">
    <source>
        <dbReference type="ARBA" id="ARBA00022490"/>
    </source>
</evidence>
<evidence type="ECO:0000313" key="7">
    <source>
        <dbReference type="EMBL" id="RKP06083.1"/>
    </source>
</evidence>
<sequence length="656" mass="73872">MYSAQLRYAHGTGAAHAYNVYASPATELENPFETAEVLDDEQDSSNSDGEGTENPFECSELEYSEEDDDDDDDDNLPLSATLCPPMGVISGQLDKFTLRQRSRSEATLTCDQPGSRLPARPLSNGSLSPGLSMEQRRASVGTAVGDSFVLAVLERAKEQNSIDRAHTWSGTVTAHTLATMSDDERKRQETIFELITTEHSFLRSMQGVVEAFREPLRKLMPESDVNGIFLNIDEILVCSASLLNDMLDRQQDDKRVIKQIGDILFVHMPEMQCYRTYCCQQASASRRLQHQRSRDPRVVAQLQEARRDSRVRKLDLSSFLIEPMQRITRYKLLLKQASRIHDRTPADHSDKAMLKDVLASVSELLDETNESTRVLENLEKLREISSWVDLTCLDKNFDLTGQTIYFEQREFIMEGKLVKANSGRKLLVYLFNDMLLLTQPPKHRSTSGYKNAIYREPLLLSDITVRSEPTNKRASGETCFQIVHGNHVITLKAPNIGSKTKWVREIELAKVQFRDAKQRLDGAPPPPSTVIGSMRVLVCEAGALVNPDQHAFRTTVNSFCVITACGQRQSTSMIANSNNPRWQESFIFPVDDLSEVIRVDVYHRTSLYGQPDFLGSCELPMSTLDPYGGKSTKTTMRLSNTRRTGSVTLHVTFDPK</sequence>
<protein>
    <submittedName>
        <fullName evidence="7">Dbl homology domain-containing protein</fullName>
    </submittedName>
</protein>
<dbReference type="InterPro" id="IPR035899">
    <property type="entry name" value="DBL_dom_sf"/>
</dbReference>
<dbReference type="InterPro" id="IPR051480">
    <property type="entry name" value="Endocytic_GEF_Adapter"/>
</dbReference>
<feature type="domain" description="DH" evidence="6">
    <location>
        <begin position="186"/>
        <end position="371"/>
    </location>
</feature>
<comment type="subcellular location">
    <subcellularLocation>
        <location evidence="1">Cytoplasm</location>
    </subcellularLocation>
</comment>
<dbReference type="GO" id="GO:0005085">
    <property type="term" value="F:guanyl-nucleotide exchange factor activity"/>
    <property type="evidence" value="ECO:0007669"/>
    <property type="project" value="InterPro"/>
</dbReference>
<evidence type="ECO:0000259" key="6">
    <source>
        <dbReference type="PROSITE" id="PS50010"/>
    </source>
</evidence>
<dbReference type="InterPro" id="IPR001849">
    <property type="entry name" value="PH_domain"/>
</dbReference>
<dbReference type="Gene3D" id="2.60.40.150">
    <property type="entry name" value="C2 domain"/>
    <property type="match status" value="1"/>
</dbReference>
<evidence type="ECO:0000256" key="1">
    <source>
        <dbReference type="ARBA" id="ARBA00004496"/>
    </source>
</evidence>
<dbReference type="CDD" id="cd00030">
    <property type="entry name" value="C2"/>
    <property type="match status" value="1"/>
</dbReference>
<dbReference type="PROSITE" id="PS50010">
    <property type="entry name" value="DH_2"/>
    <property type="match status" value="1"/>
</dbReference>
<dbReference type="GO" id="GO:0035025">
    <property type="term" value="P:positive regulation of Rho protein signal transduction"/>
    <property type="evidence" value="ECO:0007669"/>
    <property type="project" value="TreeGrafter"/>
</dbReference>
<dbReference type="Gene3D" id="1.20.900.10">
    <property type="entry name" value="Dbl homology (DH) domain"/>
    <property type="match status" value="1"/>
</dbReference>
<organism evidence="7 8">
    <name type="scientific">Thamnocephalis sphaerospora</name>
    <dbReference type="NCBI Taxonomy" id="78915"/>
    <lineage>
        <taxon>Eukaryota</taxon>
        <taxon>Fungi</taxon>
        <taxon>Fungi incertae sedis</taxon>
        <taxon>Zoopagomycota</taxon>
        <taxon>Zoopagomycotina</taxon>
        <taxon>Zoopagomycetes</taxon>
        <taxon>Zoopagales</taxon>
        <taxon>Sigmoideomycetaceae</taxon>
        <taxon>Thamnocephalis</taxon>
    </lineage>
</organism>
<feature type="compositionally biased region" description="Low complexity" evidence="3">
    <location>
        <begin position="121"/>
        <end position="132"/>
    </location>
</feature>
<reference evidence="8" key="1">
    <citation type="journal article" date="2018" name="Nat. Microbiol.">
        <title>Leveraging single-cell genomics to expand the fungal tree of life.</title>
        <authorList>
            <person name="Ahrendt S.R."/>
            <person name="Quandt C.A."/>
            <person name="Ciobanu D."/>
            <person name="Clum A."/>
            <person name="Salamov A."/>
            <person name="Andreopoulos B."/>
            <person name="Cheng J.F."/>
            <person name="Woyke T."/>
            <person name="Pelin A."/>
            <person name="Henrissat B."/>
            <person name="Reynolds N.K."/>
            <person name="Benny G.L."/>
            <person name="Smith M.E."/>
            <person name="James T.Y."/>
            <person name="Grigoriev I.V."/>
        </authorList>
    </citation>
    <scope>NUCLEOTIDE SEQUENCE [LARGE SCALE GENOMIC DNA]</scope>
    <source>
        <strain evidence="8">RSA 1356</strain>
    </source>
</reference>
<evidence type="ECO:0000259" key="5">
    <source>
        <dbReference type="PROSITE" id="PS50004"/>
    </source>
</evidence>
<feature type="region of interest" description="Disordered" evidence="3">
    <location>
        <begin position="33"/>
        <end position="83"/>
    </location>
</feature>
<dbReference type="CDD" id="cd00160">
    <property type="entry name" value="RhoGEF"/>
    <property type="match status" value="1"/>
</dbReference>
<dbReference type="PANTHER" id="PTHR46006">
    <property type="entry name" value="RHO GUANINE NUCLEOTIDE EXCHANGE FACTOR AT 64C, ISOFORM A"/>
    <property type="match status" value="1"/>
</dbReference>
<dbReference type="Pfam" id="PF00621">
    <property type="entry name" value="RhoGEF"/>
    <property type="match status" value="1"/>
</dbReference>
<dbReference type="GO" id="GO:0005737">
    <property type="term" value="C:cytoplasm"/>
    <property type="evidence" value="ECO:0007669"/>
    <property type="project" value="UniProtKB-SubCell"/>
</dbReference>
<dbReference type="SMART" id="SM00233">
    <property type="entry name" value="PH"/>
    <property type="match status" value="1"/>
</dbReference>
<dbReference type="InterPro" id="IPR000008">
    <property type="entry name" value="C2_dom"/>
</dbReference>
<accession>A0A4P9XJW6</accession>
<proteinExistence type="predicted"/>